<dbReference type="RefSeq" id="WP_202956989.1">
    <property type="nucleotide sequence ID" value="NZ_JAPCID010000046.1"/>
</dbReference>
<evidence type="ECO:0000313" key="3">
    <source>
        <dbReference type="Proteomes" id="UP001147700"/>
    </source>
</evidence>
<reference evidence="2" key="1">
    <citation type="submission" date="2022-10" db="EMBL/GenBank/DDBJ databases">
        <title>The WGS of Solirubrobacter sp. CPCC 204708.</title>
        <authorList>
            <person name="Jiang Z."/>
        </authorList>
    </citation>
    <scope>NUCLEOTIDE SEQUENCE</scope>
    <source>
        <strain evidence="2">CPCC 204708</strain>
    </source>
</reference>
<dbReference type="Pfam" id="PF07883">
    <property type="entry name" value="Cupin_2"/>
    <property type="match status" value="1"/>
</dbReference>
<sequence length="157" mass="16619">MTTTLSTAETFAFMGEVVAVRLPAERTAGAVSMLEHLAPQGMATPLHVQPNEDEVFYVLDGRITVHLDGEVSEAGAGDVVLLPRGVPHAFRVDSERARILALSVPGHHERFFRLAGDPADTFEPAAAATADPPDFARMTAAAAESGFEILGPPPFEG</sequence>
<proteinExistence type="predicted"/>
<dbReference type="PANTHER" id="PTHR36440:SF1">
    <property type="entry name" value="PUTATIVE (AFU_ORTHOLOGUE AFUA_8G07350)-RELATED"/>
    <property type="match status" value="1"/>
</dbReference>
<dbReference type="InterPro" id="IPR014710">
    <property type="entry name" value="RmlC-like_jellyroll"/>
</dbReference>
<evidence type="ECO:0000259" key="1">
    <source>
        <dbReference type="SMART" id="SM00835"/>
    </source>
</evidence>
<feature type="domain" description="Cupin type-1" evidence="1">
    <location>
        <begin position="3"/>
        <end position="123"/>
    </location>
</feature>
<dbReference type="InterPro" id="IPR006045">
    <property type="entry name" value="Cupin_1"/>
</dbReference>
<dbReference type="SMART" id="SM00835">
    <property type="entry name" value="Cupin_1"/>
    <property type="match status" value="1"/>
</dbReference>
<organism evidence="2 3">
    <name type="scientific">Solirubrobacter deserti</name>
    <dbReference type="NCBI Taxonomy" id="2282478"/>
    <lineage>
        <taxon>Bacteria</taxon>
        <taxon>Bacillati</taxon>
        <taxon>Actinomycetota</taxon>
        <taxon>Thermoleophilia</taxon>
        <taxon>Solirubrobacterales</taxon>
        <taxon>Solirubrobacteraceae</taxon>
        <taxon>Solirubrobacter</taxon>
    </lineage>
</organism>
<protein>
    <submittedName>
        <fullName evidence="2">Cupin domain-containing protein</fullName>
    </submittedName>
</protein>
<name>A0ABT4RQL3_9ACTN</name>
<dbReference type="EMBL" id="JAPCID010000046">
    <property type="protein sequence ID" value="MDA0140862.1"/>
    <property type="molecule type" value="Genomic_DNA"/>
</dbReference>
<dbReference type="PANTHER" id="PTHR36440">
    <property type="entry name" value="PUTATIVE (AFU_ORTHOLOGUE AFUA_8G07350)-RELATED"/>
    <property type="match status" value="1"/>
</dbReference>
<accession>A0ABT4RQL3</accession>
<gene>
    <name evidence="2" type="ORF">OJ962_25420</name>
</gene>
<dbReference type="SUPFAM" id="SSF51182">
    <property type="entry name" value="RmlC-like cupins"/>
    <property type="match status" value="1"/>
</dbReference>
<dbReference type="InterPro" id="IPR013096">
    <property type="entry name" value="Cupin_2"/>
</dbReference>
<evidence type="ECO:0000313" key="2">
    <source>
        <dbReference type="EMBL" id="MDA0140862.1"/>
    </source>
</evidence>
<keyword evidence="3" id="KW-1185">Reference proteome</keyword>
<dbReference type="Gene3D" id="2.60.120.10">
    <property type="entry name" value="Jelly Rolls"/>
    <property type="match status" value="1"/>
</dbReference>
<comment type="caution">
    <text evidence="2">The sequence shown here is derived from an EMBL/GenBank/DDBJ whole genome shotgun (WGS) entry which is preliminary data.</text>
</comment>
<dbReference type="Proteomes" id="UP001147700">
    <property type="component" value="Unassembled WGS sequence"/>
</dbReference>
<dbReference type="InterPro" id="IPR011051">
    <property type="entry name" value="RmlC_Cupin_sf"/>
</dbReference>
<dbReference type="InterPro" id="IPR053146">
    <property type="entry name" value="QDO-like"/>
</dbReference>